<proteinExistence type="predicted"/>
<dbReference type="EMBL" id="CM044707">
    <property type="protein sequence ID" value="KAI5652813.1"/>
    <property type="molecule type" value="Genomic_DNA"/>
</dbReference>
<keyword evidence="2" id="KW-1185">Reference proteome</keyword>
<dbReference type="Proteomes" id="UP001060085">
    <property type="component" value="Linkage Group LG07"/>
</dbReference>
<organism evidence="1 2">
    <name type="scientific">Catharanthus roseus</name>
    <name type="common">Madagascar periwinkle</name>
    <name type="synonym">Vinca rosea</name>
    <dbReference type="NCBI Taxonomy" id="4058"/>
    <lineage>
        <taxon>Eukaryota</taxon>
        <taxon>Viridiplantae</taxon>
        <taxon>Streptophyta</taxon>
        <taxon>Embryophyta</taxon>
        <taxon>Tracheophyta</taxon>
        <taxon>Spermatophyta</taxon>
        <taxon>Magnoliopsida</taxon>
        <taxon>eudicotyledons</taxon>
        <taxon>Gunneridae</taxon>
        <taxon>Pentapetalae</taxon>
        <taxon>asterids</taxon>
        <taxon>lamiids</taxon>
        <taxon>Gentianales</taxon>
        <taxon>Apocynaceae</taxon>
        <taxon>Rauvolfioideae</taxon>
        <taxon>Vinceae</taxon>
        <taxon>Catharanthinae</taxon>
        <taxon>Catharanthus</taxon>
    </lineage>
</organism>
<reference evidence="2" key="1">
    <citation type="journal article" date="2023" name="Nat. Plants">
        <title>Single-cell RNA sequencing provides a high-resolution roadmap for understanding the multicellular compartmentation of specialized metabolism.</title>
        <authorList>
            <person name="Sun S."/>
            <person name="Shen X."/>
            <person name="Li Y."/>
            <person name="Li Y."/>
            <person name="Wang S."/>
            <person name="Li R."/>
            <person name="Zhang H."/>
            <person name="Shen G."/>
            <person name="Guo B."/>
            <person name="Wei J."/>
            <person name="Xu J."/>
            <person name="St-Pierre B."/>
            <person name="Chen S."/>
            <person name="Sun C."/>
        </authorList>
    </citation>
    <scope>NUCLEOTIDE SEQUENCE [LARGE SCALE GENOMIC DNA]</scope>
</reference>
<sequence>MESLETSTSNPIDGQESPGKSSDHLDELHLENVSLAAELEVLRISYRDLHLLYKERETSFLQIEQQKGEVLKQNSDLIEAIKEISSERNYLHDELYKIKDSFREREDQICSEKEEIEKEVQHCNHKIKELSDEKIDIIRLFSENLEVVRLIKKGLVRVIESLEADEVGILDRVEKGKSDELDLDEELSNFLWELKGVSEFVNEVELKVEEYKEKRKKERKELENSVVSLTEENRDINSLLRIALVEKEAVEKSLNKLKGNNEQKRAAILQIAERGLQRVGFGFMVGATGNEQAPENSYSVANTSVKSDSSECEEEVVSLATTMERIMKNLRLEITQLRRSLDESRSETDRLQSLTEQQSCKLAENMIYIKELEDREQMLTENIDKLLVQIEENREEVARWREACELEVEAGKNAIEERERVVSILKQELEKARASLGLLNGKLKLKEELVATAIAAREAAERSLKLADSRVAGLHARIEELTKQLEEAEKRERANRIRVRYICWPWRALKSNAANTTTSSRVSHVKRMIPEMQALLH</sequence>
<protein>
    <submittedName>
        <fullName evidence="1">Uncharacterized protein</fullName>
    </submittedName>
</protein>
<accession>A0ACB9ZW06</accession>
<gene>
    <name evidence="1" type="ORF">M9H77_30000</name>
</gene>
<name>A0ACB9ZW06_CATRO</name>
<comment type="caution">
    <text evidence="1">The sequence shown here is derived from an EMBL/GenBank/DDBJ whole genome shotgun (WGS) entry which is preliminary data.</text>
</comment>
<evidence type="ECO:0000313" key="2">
    <source>
        <dbReference type="Proteomes" id="UP001060085"/>
    </source>
</evidence>
<evidence type="ECO:0000313" key="1">
    <source>
        <dbReference type="EMBL" id="KAI5652813.1"/>
    </source>
</evidence>